<dbReference type="Pfam" id="PF01503">
    <property type="entry name" value="PRA-PH"/>
    <property type="match status" value="1"/>
</dbReference>
<organism evidence="2 3">
    <name type="scientific">Oceanitalea stevensii</name>
    <dbReference type="NCBI Taxonomy" id="2763072"/>
    <lineage>
        <taxon>Bacteria</taxon>
        <taxon>Bacillati</taxon>
        <taxon>Actinomycetota</taxon>
        <taxon>Actinomycetes</taxon>
        <taxon>Micrococcales</taxon>
        <taxon>Bogoriellaceae</taxon>
        <taxon>Georgenia</taxon>
    </lineage>
</organism>
<dbReference type="PANTHER" id="PTHR43441:SF10">
    <property type="entry name" value="ACETYLTRANSFERASE"/>
    <property type="match status" value="1"/>
</dbReference>
<dbReference type="EMBL" id="JACSPO010000003">
    <property type="protein sequence ID" value="MBD8062310.1"/>
    <property type="molecule type" value="Genomic_DNA"/>
</dbReference>
<evidence type="ECO:0000313" key="3">
    <source>
        <dbReference type="Proteomes" id="UP000661894"/>
    </source>
</evidence>
<dbReference type="InterPro" id="IPR023292">
    <property type="entry name" value="NTP_PyroPHydrolase-like_dom_sf"/>
</dbReference>
<comment type="caution">
    <text evidence="2">The sequence shown here is derived from an EMBL/GenBank/DDBJ whole genome shotgun (WGS) entry which is preliminary data.</text>
</comment>
<gene>
    <name evidence="2" type="ORF">H9624_08230</name>
</gene>
<dbReference type="InterPro" id="IPR051908">
    <property type="entry name" value="Ribosomal_N-acetyltransferase"/>
</dbReference>
<dbReference type="PANTHER" id="PTHR43441">
    <property type="entry name" value="RIBOSOMAL-PROTEIN-SERINE ACETYLTRANSFERASE"/>
    <property type="match status" value="1"/>
</dbReference>
<sequence>MEPFTLHDGELTLEAPTLADVDRITEACQDPEVQRWTTVPSPYHREHAVGFVERFVIDGWARGDNHTWALRHGGRLVGMVGVTRTEGSGEIGYWLAPEGRGLGLMDRAVGLVLDAAFGPLGMERVEWRADVGNWPSWKVVWRHGFRREGQVRGMGMHGERRVDQWIGTLLREDPREPAHPWDGPVAGVVPADPRDPDALVRQFHAHFGVPVADDAPSVDRDRVHLRMALVAEELAELVTAVYGDAAGQEMEAAFTRAVAADDGSRDTVAAADALADLVYVLYGMAQECGVPLPEVLAEVHAANLSKLGADGRPLLRADGKVLKAAGYRPPDVAAVLARRAADRLTGSDATTS</sequence>
<accession>A0ABR8Z230</accession>
<protein>
    <submittedName>
        <fullName evidence="2">GNAT family N-acetyltransferase</fullName>
    </submittedName>
</protein>
<dbReference type="CDD" id="cd11530">
    <property type="entry name" value="NTP-PPase_DR2231_like"/>
    <property type="match status" value="1"/>
</dbReference>
<feature type="domain" description="N-acetyltransferase" evidence="1">
    <location>
        <begin position="11"/>
        <end position="171"/>
    </location>
</feature>
<evidence type="ECO:0000259" key="1">
    <source>
        <dbReference type="PROSITE" id="PS51186"/>
    </source>
</evidence>
<dbReference type="InterPro" id="IPR000182">
    <property type="entry name" value="GNAT_dom"/>
</dbReference>
<dbReference type="InterPro" id="IPR021130">
    <property type="entry name" value="PRib-ATP_PPHydrolase-like"/>
</dbReference>
<name>A0ABR8Z230_9MICO</name>
<dbReference type="Proteomes" id="UP000661894">
    <property type="component" value="Unassembled WGS sequence"/>
</dbReference>
<dbReference type="Gene3D" id="3.40.630.30">
    <property type="match status" value="1"/>
</dbReference>
<proteinExistence type="predicted"/>
<dbReference type="Pfam" id="PF13302">
    <property type="entry name" value="Acetyltransf_3"/>
    <property type="match status" value="1"/>
</dbReference>
<dbReference type="PROSITE" id="PS51186">
    <property type="entry name" value="GNAT"/>
    <property type="match status" value="1"/>
</dbReference>
<keyword evidence="3" id="KW-1185">Reference proteome</keyword>
<dbReference type="Gene3D" id="1.10.3420.10">
    <property type="entry name" value="putative ntp pyrophosphohydrolase like domain"/>
    <property type="match status" value="1"/>
</dbReference>
<reference evidence="2 3" key="1">
    <citation type="submission" date="2020-08" db="EMBL/GenBank/DDBJ databases">
        <title>A Genomic Blueprint of the Chicken Gut Microbiome.</title>
        <authorList>
            <person name="Gilroy R."/>
            <person name="Ravi A."/>
            <person name="Getino M."/>
            <person name="Pursley I."/>
            <person name="Horton D.L."/>
            <person name="Alikhan N.-F."/>
            <person name="Baker D."/>
            <person name="Gharbi K."/>
            <person name="Hall N."/>
            <person name="Watson M."/>
            <person name="Adriaenssens E.M."/>
            <person name="Foster-Nyarko E."/>
            <person name="Jarju S."/>
            <person name="Secka A."/>
            <person name="Antonio M."/>
            <person name="Oren A."/>
            <person name="Chaudhuri R."/>
            <person name="La Ragione R.M."/>
            <person name="Hildebrand F."/>
            <person name="Pallen M.J."/>
        </authorList>
    </citation>
    <scope>NUCLEOTIDE SEQUENCE [LARGE SCALE GENOMIC DNA]</scope>
    <source>
        <strain evidence="2 3">Sa1BUA1</strain>
    </source>
</reference>
<dbReference type="RefSeq" id="WP_307784947.1">
    <property type="nucleotide sequence ID" value="NZ_JACSPO010000003.1"/>
</dbReference>
<dbReference type="InterPro" id="IPR016181">
    <property type="entry name" value="Acyl_CoA_acyltransferase"/>
</dbReference>
<evidence type="ECO:0000313" key="2">
    <source>
        <dbReference type="EMBL" id="MBD8062310.1"/>
    </source>
</evidence>
<dbReference type="InterPro" id="IPR033653">
    <property type="entry name" value="NTP-PPase_DR2231-like"/>
</dbReference>
<dbReference type="SUPFAM" id="SSF55729">
    <property type="entry name" value="Acyl-CoA N-acyltransferases (Nat)"/>
    <property type="match status" value="1"/>
</dbReference>